<dbReference type="OrthoDB" id="10056446at2759"/>
<dbReference type="Gene3D" id="3.40.50.1110">
    <property type="entry name" value="SGNH hydrolase"/>
    <property type="match status" value="1"/>
</dbReference>
<gene>
    <name evidence="2" type="ORF">SKAU_G00275160</name>
</gene>
<evidence type="ECO:0000313" key="3">
    <source>
        <dbReference type="Proteomes" id="UP001152622"/>
    </source>
</evidence>
<feature type="compositionally biased region" description="Low complexity" evidence="1">
    <location>
        <begin position="380"/>
        <end position="389"/>
    </location>
</feature>
<evidence type="ECO:0000256" key="1">
    <source>
        <dbReference type="SAM" id="MobiDB-lite"/>
    </source>
</evidence>
<proteinExistence type="predicted"/>
<reference evidence="2" key="1">
    <citation type="journal article" date="2023" name="Science">
        <title>Genome structures resolve the early diversification of teleost fishes.</title>
        <authorList>
            <person name="Parey E."/>
            <person name="Louis A."/>
            <person name="Montfort J."/>
            <person name="Bouchez O."/>
            <person name="Roques C."/>
            <person name="Iampietro C."/>
            <person name="Lluch J."/>
            <person name="Castinel A."/>
            <person name="Donnadieu C."/>
            <person name="Desvignes T."/>
            <person name="Floi Bucao C."/>
            <person name="Jouanno E."/>
            <person name="Wen M."/>
            <person name="Mejri S."/>
            <person name="Dirks R."/>
            <person name="Jansen H."/>
            <person name="Henkel C."/>
            <person name="Chen W.J."/>
            <person name="Zahm M."/>
            <person name="Cabau C."/>
            <person name="Klopp C."/>
            <person name="Thompson A.W."/>
            <person name="Robinson-Rechavi M."/>
            <person name="Braasch I."/>
            <person name="Lecointre G."/>
            <person name="Bobe J."/>
            <person name="Postlethwait J.H."/>
            <person name="Berthelot C."/>
            <person name="Roest Crollius H."/>
            <person name="Guiguen Y."/>
        </authorList>
    </citation>
    <scope>NUCLEOTIDE SEQUENCE</scope>
    <source>
        <strain evidence="2">WJC10195</strain>
    </source>
</reference>
<dbReference type="Proteomes" id="UP001152622">
    <property type="component" value="Chromosome 10"/>
</dbReference>
<dbReference type="AlphaFoldDB" id="A0A9Q1F136"/>
<comment type="caution">
    <text evidence="2">The sequence shown here is derived from an EMBL/GenBank/DDBJ whole genome shotgun (WGS) entry which is preliminary data.</text>
</comment>
<evidence type="ECO:0000313" key="2">
    <source>
        <dbReference type="EMBL" id="KAJ8348927.1"/>
    </source>
</evidence>
<protein>
    <submittedName>
        <fullName evidence="2">Uncharacterized protein</fullName>
    </submittedName>
</protein>
<organism evidence="2 3">
    <name type="scientific">Synaphobranchus kaupii</name>
    <name type="common">Kaup's arrowtooth eel</name>
    <dbReference type="NCBI Taxonomy" id="118154"/>
    <lineage>
        <taxon>Eukaryota</taxon>
        <taxon>Metazoa</taxon>
        <taxon>Chordata</taxon>
        <taxon>Craniata</taxon>
        <taxon>Vertebrata</taxon>
        <taxon>Euteleostomi</taxon>
        <taxon>Actinopterygii</taxon>
        <taxon>Neopterygii</taxon>
        <taxon>Teleostei</taxon>
        <taxon>Anguilliformes</taxon>
        <taxon>Synaphobranchidae</taxon>
        <taxon>Synaphobranchus</taxon>
    </lineage>
</organism>
<feature type="compositionally biased region" description="Basic residues" evidence="1">
    <location>
        <begin position="390"/>
        <end position="399"/>
    </location>
</feature>
<sequence>MFQGSEASLSSVQRDFDAIKALAEAEKPKHNTKVTKLKTKPSEAKVVEAEEGEKDHPSEDCAGYHRQLESTVCLMREMLSLQEVEMVELKELVLSHQAPSEPTQHLRDQLSQMKNELKASVLELRGEVQELQQDREVLRRELGAVREELHLRDRTVQSLREQLQSLKSTCKHQAQTPDSQPSTSTLTETNPVQIQPIPISTPTLTETSPAAQSQQQLFPNHRVVKLWCPKAENAFELLTKQNLGEPSHIIVHTGTNDLRIQQERVAESVRRVAERATQTFPSSKITISTILPRTDFHPQTIQRINAAISRGCAPMPNVHIAHHPTLRLDSLHDHVHLQKGVVSILARTLKDVALGRSPSSPPRISRRPPSLHPAGLYFSPPQRDPTTQRPQHHHQRSPPRPRAPPAGHVSPPLRHHRPGPAPQHQSPAQQQEQHSYAAALKGPASTSNTDMGEIKHLLSLICTRLMGCVQ</sequence>
<dbReference type="InterPro" id="IPR036514">
    <property type="entry name" value="SGNH_hydro_sf"/>
</dbReference>
<name>A0A9Q1F136_SYNKA</name>
<accession>A0A9Q1F136</accession>
<dbReference type="SUPFAM" id="SSF52266">
    <property type="entry name" value="SGNH hydrolase"/>
    <property type="match status" value="1"/>
</dbReference>
<feature type="region of interest" description="Disordered" evidence="1">
    <location>
        <begin position="168"/>
        <end position="215"/>
    </location>
</feature>
<keyword evidence="3" id="KW-1185">Reference proteome</keyword>
<dbReference type="EMBL" id="JAINUF010000010">
    <property type="protein sequence ID" value="KAJ8348927.1"/>
    <property type="molecule type" value="Genomic_DNA"/>
</dbReference>
<feature type="compositionally biased region" description="Low complexity" evidence="1">
    <location>
        <begin position="422"/>
        <end position="435"/>
    </location>
</feature>
<feature type="region of interest" description="Disordered" evidence="1">
    <location>
        <begin position="40"/>
        <end position="61"/>
    </location>
</feature>
<feature type="region of interest" description="Disordered" evidence="1">
    <location>
        <begin position="354"/>
        <end position="450"/>
    </location>
</feature>